<gene>
    <name evidence="8" type="ORF">GCM10011518_19340</name>
</gene>
<evidence type="ECO:0000259" key="6">
    <source>
        <dbReference type="Pfam" id="PF00732"/>
    </source>
</evidence>
<dbReference type="InterPro" id="IPR051473">
    <property type="entry name" value="P2Ox-like"/>
</dbReference>
<evidence type="ECO:0000256" key="5">
    <source>
        <dbReference type="ARBA" id="ARBA00023002"/>
    </source>
</evidence>
<reference evidence="9" key="1">
    <citation type="journal article" date="2019" name="Int. J. Syst. Evol. Microbiol.">
        <title>The Global Catalogue of Microorganisms (GCM) 10K type strain sequencing project: providing services to taxonomists for standard genome sequencing and annotation.</title>
        <authorList>
            <consortium name="The Broad Institute Genomics Platform"/>
            <consortium name="The Broad Institute Genome Sequencing Center for Infectious Disease"/>
            <person name="Wu L."/>
            <person name="Ma J."/>
        </authorList>
    </citation>
    <scope>NUCLEOTIDE SEQUENCE [LARGE SCALE GENOMIC DNA]</scope>
    <source>
        <strain evidence="9">CGMCC 1.16060</strain>
    </source>
</reference>
<dbReference type="InterPro" id="IPR000172">
    <property type="entry name" value="GMC_OxRdtase_N"/>
</dbReference>
<evidence type="ECO:0000259" key="7">
    <source>
        <dbReference type="Pfam" id="PF05199"/>
    </source>
</evidence>
<comment type="caution">
    <text evidence="8">The sequence shown here is derived from an EMBL/GenBank/DDBJ whole genome shotgun (WGS) entry which is preliminary data.</text>
</comment>
<dbReference type="SUPFAM" id="SSF54373">
    <property type="entry name" value="FAD-linked reductases, C-terminal domain"/>
    <property type="match status" value="1"/>
</dbReference>
<dbReference type="PANTHER" id="PTHR42784">
    <property type="entry name" value="PYRANOSE 2-OXIDASE"/>
    <property type="match status" value="1"/>
</dbReference>
<keyword evidence="3" id="KW-0285">Flavoprotein</keyword>
<evidence type="ECO:0000256" key="1">
    <source>
        <dbReference type="ARBA" id="ARBA00001974"/>
    </source>
</evidence>
<keyword evidence="9" id="KW-1185">Reference proteome</keyword>
<evidence type="ECO:0000313" key="9">
    <source>
        <dbReference type="Proteomes" id="UP000655016"/>
    </source>
</evidence>
<evidence type="ECO:0000256" key="4">
    <source>
        <dbReference type="ARBA" id="ARBA00022827"/>
    </source>
</evidence>
<dbReference type="Gene3D" id="3.50.50.60">
    <property type="entry name" value="FAD/NAD(P)-binding domain"/>
    <property type="match status" value="2"/>
</dbReference>
<dbReference type="Proteomes" id="UP000655016">
    <property type="component" value="Unassembled WGS sequence"/>
</dbReference>
<sequence>MGNLKSKRFELILLIYQKDIVNINTNLKKQNTYDAIVIGSGISGGWAAKELTQKGLKVLMLERGKNIEHIKDYDSAMKAPWEIAYCGQLTQEQKRTHPVQTRDYPYQQANESWWVNDLECPYTEDKRFDWYRGFHVGGKSLMWGRQSYRFSDLNFEENKKDGHGNDWPMRYKDIAPWYDYVEKFAGISGQNEGWPFLPDGQFLPPMEMNCVERSVKDRIEKHYNKSRILTIGRSANLTVPHLGRGSCQYRNLCSRGCPFGAYFSTQSSTLPAAMATKKLTVRPYSIVNHIIYDKETKKAKGVMVIDSETNESMEFYAKIVFVNGSTLGSTFVLLNSTSEAHPNGLGNGSGQLGHNLMDHHFRCGAEGTVEGFEDKYTYGRRANGIYIPRYQNFNNDKRDYLRGFGYQGAASRGHWHKEVAELDFGGDFKEILSRPAESWTMGLGGFGEMLPYYENKVYIDHSKKDKWGQPVLAIDCEYKENEAKMREDMMYDAAEMLEAAGAKNVKAYDNGCYPGMTIHEMGTARMGNDPKESVLNKWNQMHEVSNVFVTDGSCMPSSACQNPSLTYMALTARACDYAVKELKKKNI</sequence>
<feature type="domain" description="Glucose-methanol-choline oxidoreductase N-terminal" evidence="6">
    <location>
        <begin position="119"/>
        <end position="359"/>
    </location>
</feature>
<evidence type="ECO:0000256" key="3">
    <source>
        <dbReference type="ARBA" id="ARBA00022630"/>
    </source>
</evidence>
<comment type="similarity">
    <text evidence="2">Belongs to the GMC oxidoreductase family.</text>
</comment>
<proteinExistence type="inferred from homology"/>
<name>A0ABQ1U4G6_9FLAO</name>
<organism evidence="8 9">
    <name type="scientific">Flavobacterium limi</name>
    <dbReference type="NCBI Taxonomy" id="2045105"/>
    <lineage>
        <taxon>Bacteria</taxon>
        <taxon>Pseudomonadati</taxon>
        <taxon>Bacteroidota</taxon>
        <taxon>Flavobacteriia</taxon>
        <taxon>Flavobacteriales</taxon>
        <taxon>Flavobacteriaceae</taxon>
        <taxon>Flavobacterium</taxon>
    </lineage>
</organism>
<dbReference type="InterPro" id="IPR036188">
    <property type="entry name" value="FAD/NAD-bd_sf"/>
</dbReference>
<evidence type="ECO:0000313" key="8">
    <source>
        <dbReference type="EMBL" id="GGF10264.1"/>
    </source>
</evidence>
<dbReference type="Pfam" id="PF05199">
    <property type="entry name" value="GMC_oxred_C"/>
    <property type="match status" value="1"/>
</dbReference>
<protein>
    <submittedName>
        <fullName evidence="8">Oxidoreductase</fullName>
    </submittedName>
</protein>
<dbReference type="Pfam" id="PF00732">
    <property type="entry name" value="GMC_oxred_N"/>
    <property type="match status" value="1"/>
</dbReference>
<dbReference type="InterPro" id="IPR007867">
    <property type="entry name" value="GMC_OxRtase_C"/>
</dbReference>
<comment type="cofactor">
    <cofactor evidence="1">
        <name>FAD</name>
        <dbReference type="ChEBI" id="CHEBI:57692"/>
    </cofactor>
</comment>
<dbReference type="EMBL" id="BMKP01000003">
    <property type="protein sequence ID" value="GGF10264.1"/>
    <property type="molecule type" value="Genomic_DNA"/>
</dbReference>
<keyword evidence="5" id="KW-0560">Oxidoreductase</keyword>
<feature type="domain" description="Glucose-methanol-choline oxidoreductase C-terminal" evidence="7">
    <location>
        <begin position="451"/>
        <end position="570"/>
    </location>
</feature>
<accession>A0ABQ1U4G6</accession>
<keyword evidence="4" id="KW-0274">FAD</keyword>
<dbReference type="PANTHER" id="PTHR42784:SF1">
    <property type="entry name" value="PYRANOSE 2-OXIDASE"/>
    <property type="match status" value="1"/>
</dbReference>
<evidence type="ECO:0000256" key="2">
    <source>
        <dbReference type="ARBA" id="ARBA00010790"/>
    </source>
</evidence>
<dbReference type="SUPFAM" id="SSF51905">
    <property type="entry name" value="FAD/NAD(P)-binding domain"/>
    <property type="match status" value="1"/>
</dbReference>